<sequence>MRPFWHLPLLRFFMSEPTPRRPAYARLLDRAVRILAVRDHSEQELRRKLSAPVMGKNGPEEIDATPDDYERVISWCHEHHYLDDNRFVIRFIASRSRKGYGPARIRQELNQKGIARESTEKAMRECDIDWSEMAREQAVRKYGEPLPSTFSEKVKVQRFFTLSRVSDGRYSGDMAKFCRLSAYGILLPGKENLSYSHFFRLDASCLTASSVCDDYSLNTQNHSSRIKAVSEPREHIEVSDRGIRSQRREGLKENV</sequence>
<evidence type="ECO:0000256" key="4">
    <source>
        <dbReference type="ARBA" id="ARBA00018111"/>
    </source>
</evidence>
<dbReference type="Gene3D" id="1.10.10.10">
    <property type="entry name" value="Winged helix-like DNA-binding domain superfamily/Winged helix DNA-binding domain"/>
    <property type="match status" value="3"/>
</dbReference>
<dbReference type="InterPro" id="IPR003783">
    <property type="entry name" value="Regulatory_RecX"/>
</dbReference>
<dbReference type="Pfam" id="PF02631">
    <property type="entry name" value="RecX_HTH2"/>
    <property type="match status" value="1"/>
</dbReference>
<dbReference type="AlphaFoldDB" id="A0A2X4WDW5"/>
<organism evidence="8 9">
    <name type="scientific">Salmonella enterica subsp. arizonae</name>
    <dbReference type="NCBI Taxonomy" id="59203"/>
    <lineage>
        <taxon>Bacteria</taxon>
        <taxon>Pseudomonadati</taxon>
        <taxon>Pseudomonadota</taxon>
        <taxon>Gammaproteobacteria</taxon>
        <taxon>Enterobacterales</taxon>
        <taxon>Enterobacteriaceae</taxon>
        <taxon>Salmonella</taxon>
    </lineage>
</organism>
<proteinExistence type="inferred from homology"/>
<feature type="domain" description="RecX second three-helical" evidence="7">
    <location>
        <begin position="83"/>
        <end position="123"/>
    </location>
</feature>
<evidence type="ECO:0000259" key="7">
    <source>
        <dbReference type="Pfam" id="PF02631"/>
    </source>
</evidence>
<comment type="function">
    <text evidence="1 6">Modulates RecA activity.</text>
</comment>
<reference evidence="8 9" key="1">
    <citation type="submission" date="2018-06" db="EMBL/GenBank/DDBJ databases">
        <authorList>
            <consortium name="Pathogen Informatics"/>
            <person name="Doyle S."/>
        </authorList>
    </citation>
    <scope>NUCLEOTIDE SEQUENCE [LARGE SCALE GENOMIC DNA]</scope>
    <source>
        <strain evidence="8 9">NCTC7307</strain>
    </source>
</reference>
<dbReference type="PANTHER" id="PTHR33602">
    <property type="entry name" value="REGULATORY PROTEIN RECX FAMILY PROTEIN"/>
    <property type="match status" value="1"/>
</dbReference>
<comment type="subcellular location">
    <subcellularLocation>
        <location evidence="2 6">Cytoplasm</location>
    </subcellularLocation>
</comment>
<name>A0A2X4WDW5_SALER</name>
<evidence type="ECO:0000256" key="1">
    <source>
        <dbReference type="ARBA" id="ARBA00003529"/>
    </source>
</evidence>
<evidence type="ECO:0000313" key="9">
    <source>
        <dbReference type="Proteomes" id="UP000248731"/>
    </source>
</evidence>
<evidence type="ECO:0000256" key="5">
    <source>
        <dbReference type="ARBA" id="ARBA00022490"/>
    </source>
</evidence>
<dbReference type="PANTHER" id="PTHR33602:SF1">
    <property type="entry name" value="REGULATORY PROTEIN RECX FAMILY PROTEIN"/>
    <property type="match status" value="1"/>
</dbReference>
<evidence type="ECO:0000256" key="2">
    <source>
        <dbReference type="ARBA" id="ARBA00004496"/>
    </source>
</evidence>
<protein>
    <recommendedName>
        <fullName evidence="4 6">Regulatory protein RecX</fullName>
    </recommendedName>
</protein>
<keyword evidence="5 6" id="KW-0963">Cytoplasm</keyword>
<dbReference type="FunFam" id="1.10.10.10:FF:000133">
    <property type="entry name" value="Regulatory protein RecX"/>
    <property type="match status" value="1"/>
</dbReference>
<gene>
    <name evidence="8" type="primary">oraA</name>
    <name evidence="6" type="synonym">recX</name>
    <name evidence="8" type="ORF">NCTC7307_01298</name>
</gene>
<dbReference type="EMBL" id="LS483466">
    <property type="protein sequence ID" value="SQI21874.1"/>
    <property type="molecule type" value="Genomic_DNA"/>
</dbReference>
<evidence type="ECO:0000256" key="6">
    <source>
        <dbReference type="HAMAP-Rule" id="MF_01114"/>
    </source>
</evidence>
<dbReference type="NCBIfam" id="NF001052">
    <property type="entry name" value="PRK00117.1-1"/>
    <property type="match status" value="1"/>
</dbReference>
<evidence type="ECO:0000256" key="3">
    <source>
        <dbReference type="ARBA" id="ARBA00009695"/>
    </source>
</evidence>
<dbReference type="GO" id="GO:0006282">
    <property type="term" value="P:regulation of DNA repair"/>
    <property type="evidence" value="ECO:0007669"/>
    <property type="project" value="UniProtKB-UniRule"/>
</dbReference>
<dbReference type="InterPro" id="IPR053924">
    <property type="entry name" value="RecX_HTH_2nd"/>
</dbReference>
<dbReference type="Proteomes" id="UP000248731">
    <property type="component" value="Chromosome 1"/>
</dbReference>
<keyword evidence="9" id="KW-1185">Reference proteome</keyword>
<evidence type="ECO:0000313" key="8">
    <source>
        <dbReference type="EMBL" id="SQI21874.1"/>
    </source>
</evidence>
<dbReference type="HAMAP" id="MF_01114">
    <property type="entry name" value="RecX"/>
    <property type="match status" value="1"/>
</dbReference>
<dbReference type="FunFam" id="1.10.10.10:FF:000134">
    <property type="entry name" value="Regulatory protein RecX"/>
    <property type="match status" value="1"/>
</dbReference>
<comment type="similarity">
    <text evidence="3 6">Belongs to the RecX family.</text>
</comment>
<accession>A0A2X4WDW5</accession>
<dbReference type="GO" id="GO:0005737">
    <property type="term" value="C:cytoplasm"/>
    <property type="evidence" value="ECO:0007669"/>
    <property type="project" value="UniProtKB-SubCell"/>
</dbReference>
<dbReference type="InterPro" id="IPR036388">
    <property type="entry name" value="WH-like_DNA-bd_sf"/>
</dbReference>